<proteinExistence type="predicted"/>
<feature type="region of interest" description="Disordered" evidence="1">
    <location>
        <begin position="1"/>
        <end position="27"/>
    </location>
</feature>
<comment type="caution">
    <text evidence="2">The sequence shown here is derived from an EMBL/GenBank/DDBJ whole genome shotgun (WGS) entry which is preliminary data.</text>
</comment>
<name>A0AAW0LJI0_QUESU</name>
<feature type="region of interest" description="Disordered" evidence="1">
    <location>
        <begin position="64"/>
        <end position="85"/>
    </location>
</feature>
<gene>
    <name evidence="2" type="ORF">CFP56_043074</name>
</gene>
<evidence type="ECO:0000256" key="1">
    <source>
        <dbReference type="SAM" id="MobiDB-lite"/>
    </source>
</evidence>
<organism evidence="2 3">
    <name type="scientific">Quercus suber</name>
    <name type="common">Cork oak</name>
    <dbReference type="NCBI Taxonomy" id="58331"/>
    <lineage>
        <taxon>Eukaryota</taxon>
        <taxon>Viridiplantae</taxon>
        <taxon>Streptophyta</taxon>
        <taxon>Embryophyta</taxon>
        <taxon>Tracheophyta</taxon>
        <taxon>Spermatophyta</taxon>
        <taxon>Magnoliopsida</taxon>
        <taxon>eudicotyledons</taxon>
        <taxon>Gunneridae</taxon>
        <taxon>Pentapetalae</taxon>
        <taxon>rosids</taxon>
        <taxon>fabids</taxon>
        <taxon>Fagales</taxon>
        <taxon>Fagaceae</taxon>
        <taxon>Quercus</taxon>
    </lineage>
</organism>
<dbReference type="PANTHER" id="PTHR36769">
    <property type="entry name" value="2,3-BISPHOSPHOGLYCERATE-DEPENDENT PHOSPHOGLYCERATE MUTASE"/>
    <property type="match status" value="1"/>
</dbReference>
<reference evidence="2 3" key="1">
    <citation type="journal article" date="2018" name="Sci. Data">
        <title>The draft genome sequence of cork oak.</title>
        <authorList>
            <person name="Ramos A.M."/>
            <person name="Usie A."/>
            <person name="Barbosa P."/>
            <person name="Barros P.M."/>
            <person name="Capote T."/>
            <person name="Chaves I."/>
            <person name="Simoes F."/>
            <person name="Abreu I."/>
            <person name="Carrasquinho I."/>
            <person name="Faro C."/>
            <person name="Guimaraes J.B."/>
            <person name="Mendonca D."/>
            <person name="Nobrega F."/>
            <person name="Rodrigues L."/>
            <person name="Saibo N.J.M."/>
            <person name="Varela M.C."/>
            <person name="Egas C."/>
            <person name="Matos J."/>
            <person name="Miguel C.M."/>
            <person name="Oliveira M.M."/>
            <person name="Ricardo C.P."/>
            <person name="Goncalves S."/>
        </authorList>
    </citation>
    <scope>NUCLEOTIDE SEQUENCE [LARGE SCALE GENOMIC DNA]</scope>
    <source>
        <strain evidence="3">cv. HL8</strain>
    </source>
</reference>
<dbReference type="EMBL" id="PKMF04000092">
    <property type="protein sequence ID" value="KAK7851074.1"/>
    <property type="molecule type" value="Genomic_DNA"/>
</dbReference>
<dbReference type="Proteomes" id="UP000237347">
    <property type="component" value="Unassembled WGS sequence"/>
</dbReference>
<dbReference type="PANTHER" id="PTHR36769:SF1">
    <property type="entry name" value="2,3-BISPHOSPHOGLYCERATE-DEPENDENT PHOSPHOGLYCERATE MUTASE"/>
    <property type="match status" value="1"/>
</dbReference>
<protein>
    <submittedName>
        <fullName evidence="2">Uncharacterized protein</fullName>
    </submittedName>
</protein>
<sequence length="85" mass="9517">MTQKANLFKGQQKKKSVPPNRHGTFCHPQRFVKPAKVTKEMDVDRELSKFINYCNEVKAATAANREGGQLSIVKPPTESTSGEKK</sequence>
<evidence type="ECO:0000313" key="3">
    <source>
        <dbReference type="Proteomes" id="UP000237347"/>
    </source>
</evidence>
<accession>A0AAW0LJI0</accession>
<keyword evidence="3" id="KW-1185">Reference proteome</keyword>
<dbReference type="AlphaFoldDB" id="A0AAW0LJI0"/>
<evidence type="ECO:0000313" key="2">
    <source>
        <dbReference type="EMBL" id="KAK7851074.1"/>
    </source>
</evidence>